<organism evidence="5">
    <name type="scientific">Noccaea caerulescens</name>
    <name type="common">Alpine penny-cress</name>
    <name type="synonym">Thlaspi caerulescens</name>
    <dbReference type="NCBI Taxonomy" id="107243"/>
    <lineage>
        <taxon>Eukaryota</taxon>
        <taxon>Viridiplantae</taxon>
        <taxon>Streptophyta</taxon>
        <taxon>Embryophyta</taxon>
        <taxon>Tracheophyta</taxon>
        <taxon>Spermatophyta</taxon>
        <taxon>Magnoliopsida</taxon>
        <taxon>eudicotyledons</taxon>
        <taxon>Gunneridae</taxon>
        <taxon>Pentapetalae</taxon>
        <taxon>rosids</taxon>
        <taxon>malvids</taxon>
        <taxon>Brassicales</taxon>
        <taxon>Brassicaceae</taxon>
        <taxon>Coluteocarpeae</taxon>
        <taxon>Noccaea</taxon>
    </lineage>
</organism>
<dbReference type="PANTHER" id="PTHR31149">
    <property type="entry name" value="EXPRESSED PROTEIN"/>
    <property type="match status" value="1"/>
</dbReference>
<dbReference type="Pfam" id="PF23197">
    <property type="entry name" value="IG_AIR9"/>
    <property type="match status" value="1"/>
</dbReference>
<dbReference type="InterPro" id="IPR055474">
    <property type="entry name" value="DUF7046"/>
</dbReference>
<evidence type="ECO:0000259" key="3">
    <source>
        <dbReference type="Pfam" id="PF23080"/>
    </source>
</evidence>
<feature type="region of interest" description="Disordered" evidence="2">
    <location>
        <begin position="179"/>
        <end position="206"/>
    </location>
</feature>
<feature type="coiled-coil region" evidence="1">
    <location>
        <begin position="83"/>
        <end position="110"/>
    </location>
</feature>
<gene>
    <name evidence="5" type="ORF">MP_TR20985_c0_g1_i1_g.59513</name>
</gene>
<dbReference type="FunFam" id="2.60.40.2700:FF:000001">
    <property type="entry name" value="Transmembrane protein"/>
    <property type="match status" value="1"/>
</dbReference>
<dbReference type="PANTHER" id="PTHR31149:SF7">
    <property type="entry name" value="EXPRESSED PROTEIN"/>
    <property type="match status" value="1"/>
</dbReference>
<dbReference type="Gene3D" id="2.60.40.2700">
    <property type="match status" value="1"/>
</dbReference>
<evidence type="ECO:0000259" key="4">
    <source>
        <dbReference type="Pfam" id="PF23197"/>
    </source>
</evidence>
<feature type="compositionally biased region" description="Basic and acidic residues" evidence="2">
    <location>
        <begin position="181"/>
        <end position="190"/>
    </location>
</feature>
<feature type="coiled-coil region" evidence="1">
    <location>
        <begin position="29"/>
        <end position="56"/>
    </location>
</feature>
<feature type="domain" description="AIR9-like A9" evidence="4">
    <location>
        <begin position="303"/>
        <end position="379"/>
    </location>
</feature>
<proteinExistence type="predicted"/>
<evidence type="ECO:0000256" key="1">
    <source>
        <dbReference type="SAM" id="Coils"/>
    </source>
</evidence>
<evidence type="ECO:0000256" key="2">
    <source>
        <dbReference type="SAM" id="MobiDB-lite"/>
    </source>
</evidence>
<dbReference type="GO" id="GO:0005886">
    <property type="term" value="C:plasma membrane"/>
    <property type="evidence" value="ECO:0007669"/>
    <property type="project" value="TreeGrafter"/>
</dbReference>
<dbReference type="EMBL" id="GEVM01008713">
    <property type="protein sequence ID" value="JAU97225.1"/>
    <property type="molecule type" value="Transcribed_RNA"/>
</dbReference>
<accession>A0A1J3JY36</accession>
<dbReference type="AlphaFoldDB" id="A0A1J3JY36"/>
<feature type="compositionally biased region" description="Basic and acidic residues" evidence="2">
    <location>
        <begin position="1"/>
        <end position="20"/>
    </location>
</feature>
<dbReference type="Pfam" id="PF23080">
    <property type="entry name" value="DUF7046"/>
    <property type="match status" value="1"/>
</dbReference>
<feature type="domain" description="DUF7046" evidence="3">
    <location>
        <begin position="420"/>
        <end position="507"/>
    </location>
</feature>
<protein>
    <submittedName>
        <fullName evidence="5">Uncharacterized protein</fullName>
    </submittedName>
</protein>
<evidence type="ECO:0000313" key="5">
    <source>
        <dbReference type="EMBL" id="JAU97225.1"/>
    </source>
</evidence>
<feature type="compositionally biased region" description="Polar residues" evidence="2">
    <location>
        <begin position="193"/>
        <end position="206"/>
    </location>
</feature>
<name>A0A1J3JY36_NOCCA</name>
<sequence>MNDNRGSDPIKRHETDKESNAKLIQDPEEMALYSKARSQEEEIHNLQEQIAAACLKDMQLLNDKYGLERKCADLRVAIDEKQNESVTSALNELARRKGDLEENLKLAHDLKVTEDERYIFMTSLLGLLAEYGVWPRVANAAAISSGIKHLHDQLQWKIKACNDRIREISSVVETQSGTDFISKDKHDPRISKGQASYGSTDQGNDYQTNEQLLPPMDNVMRSPYHNLTQDNESLRFNNQISGGSQGTLQQTRRESFGYPLSSEAGKEMIREREAKASMFDPYNGNEEFASHAYEEGPGIDGFQIIGDAIPGEKVLGCGFPVRGTTLCMFQWVRHLEDGTRQYIEGATHPEYVVTADDVDKLIAVECIPMDDQGRQGELVRLFANDQNKIRCDAEMQAEIDTYISRGQATFNVQLLMDSSESWEPATVILKRSNYQIKTSSNVEAMVISEKYSKELLIKIPCGFSTQFVLISYDGSSHPISTLNVRMRDTLVLTMRMLQSKALDERRKGRV</sequence>
<dbReference type="InterPro" id="IPR056284">
    <property type="entry name" value="AIR9-like_A9"/>
</dbReference>
<reference evidence="5" key="1">
    <citation type="submission" date="2016-07" db="EMBL/GenBank/DDBJ databases">
        <title>De novo transcriptome assembly of four accessions of the metal hyperaccumulator plant Noccaea caerulescens.</title>
        <authorList>
            <person name="Blande D."/>
            <person name="Halimaa P."/>
            <person name="Tervahauta A.I."/>
            <person name="Aarts M.G."/>
            <person name="Karenlampi S.O."/>
        </authorList>
    </citation>
    <scope>NUCLEOTIDE SEQUENCE</scope>
</reference>
<keyword evidence="1" id="KW-0175">Coiled coil</keyword>
<feature type="region of interest" description="Disordered" evidence="2">
    <location>
        <begin position="1"/>
        <end position="24"/>
    </location>
</feature>